<accession>A0AAU9FW91</accession>
<sequence length="204" mass="24558">MGVIYKILKQQRQHQRQQQRQGLTMDLRLSTVTKCKMQAAIKQRQQQRRLEDHLETGPEPGRSQERDHNKEALAAHQLQQLCCFLSENTARKQCQNFKLQYDSELPAELDDDRQHEQERERERERERDREHVNLSPPGHVMEMDLIEKLHHDHLPYTAARKAVSTAPRDSILMKIRHQIFERKRQQQRQLAELVQQRLVVWRPW</sequence>
<feature type="region of interest" description="Disordered" evidence="1">
    <location>
        <begin position="105"/>
        <end position="137"/>
    </location>
</feature>
<reference evidence="2 3" key="1">
    <citation type="submission" date="2024-02" db="EMBL/GenBank/DDBJ databases">
        <title>A chromosome-level genome assembly of Drosophila madeirensis, a fruit fly species endemic to Madeira island.</title>
        <authorList>
            <person name="Tomihara K."/>
            <person name="Llopart A."/>
            <person name="Yamamoto D."/>
        </authorList>
    </citation>
    <scope>NUCLEOTIDE SEQUENCE [LARGE SCALE GENOMIC DNA]</scope>
    <source>
        <strain evidence="2 3">RF1</strain>
    </source>
</reference>
<dbReference type="AlphaFoldDB" id="A0AAU9FW91"/>
<evidence type="ECO:0000313" key="3">
    <source>
        <dbReference type="Proteomes" id="UP001500889"/>
    </source>
</evidence>
<protein>
    <submittedName>
        <fullName evidence="2">Uncharacterized protein</fullName>
    </submittedName>
</protein>
<name>A0AAU9FW91_DROMD</name>
<gene>
    <name evidence="2" type="ORF">DMAD_00148</name>
</gene>
<proteinExistence type="predicted"/>
<dbReference type="Proteomes" id="UP001500889">
    <property type="component" value="Chromosome A"/>
</dbReference>
<feature type="region of interest" description="Disordered" evidence="1">
    <location>
        <begin position="40"/>
        <end position="69"/>
    </location>
</feature>
<feature type="compositionally biased region" description="Basic and acidic residues" evidence="1">
    <location>
        <begin position="112"/>
        <end position="132"/>
    </location>
</feature>
<evidence type="ECO:0000256" key="1">
    <source>
        <dbReference type="SAM" id="MobiDB-lite"/>
    </source>
</evidence>
<organism evidence="2 3">
    <name type="scientific">Drosophila madeirensis</name>
    <name type="common">Fruit fly</name>
    <dbReference type="NCBI Taxonomy" id="30013"/>
    <lineage>
        <taxon>Eukaryota</taxon>
        <taxon>Metazoa</taxon>
        <taxon>Ecdysozoa</taxon>
        <taxon>Arthropoda</taxon>
        <taxon>Hexapoda</taxon>
        <taxon>Insecta</taxon>
        <taxon>Pterygota</taxon>
        <taxon>Neoptera</taxon>
        <taxon>Endopterygota</taxon>
        <taxon>Diptera</taxon>
        <taxon>Brachycera</taxon>
        <taxon>Muscomorpha</taxon>
        <taxon>Ephydroidea</taxon>
        <taxon>Drosophilidae</taxon>
        <taxon>Drosophila</taxon>
        <taxon>Sophophora</taxon>
    </lineage>
</organism>
<dbReference type="EMBL" id="AP029266">
    <property type="protein sequence ID" value="BFG00064.1"/>
    <property type="molecule type" value="Genomic_DNA"/>
</dbReference>
<evidence type="ECO:0000313" key="2">
    <source>
        <dbReference type="EMBL" id="BFG00064.1"/>
    </source>
</evidence>
<feature type="compositionally biased region" description="Basic and acidic residues" evidence="1">
    <location>
        <begin position="48"/>
        <end position="69"/>
    </location>
</feature>
<keyword evidence="3" id="KW-1185">Reference proteome</keyword>